<protein>
    <submittedName>
        <fullName evidence="1">Uncharacterized protein</fullName>
    </submittedName>
</protein>
<evidence type="ECO:0000313" key="2">
    <source>
        <dbReference type="Proteomes" id="UP000821845"/>
    </source>
</evidence>
<keyword evidence="2" id="KW-1185">Reference proteome</keyword>
<organism evidence="1 2">
    <name type="scientific">Hyalomma asiaticum</name>
    <name type="common">Tick</name>
    <dbReference type="NCBI Taxonomy" id="266040"/>
    <lineage>
        <taxon>Eukaryota</taxon>
        <taxon>Metazoa</taxon>
        <taxon>Ecdysozoa</taxon>
        <taxon>Arthropoda</taxon>
        <taxon>Chelicerata</taxon>
        <taxon>Arachnida</taxon>
        <taxon>Acari</taxon>
        <taxon>Parasitiformes</taxon>
        <taxon>Ixodida</taxon>
        <taxon>Ixodoidea</taxon>
        <taxon>Ixodidae</taxon>
        <taxon>Hyalomminae</taxon>
        <taxon>Hyalomma</taxon>
    </lineage>
</organism>
<gene>
    <name evidence="1" type="ORF">HPB50_003513</name>
</gene>
<sequence>MGVHHFGLSFVAGDATTLAGFDFSFISKLKSLQEMIDDLTGKTYERRYLILGVQPWYDNYQREKGQLVKLIHNISVSHPIDMLIMYTHILDESPKFLPSCVVAGPTIFENSGLTGLPNMDYLKQPLVMQLTTLELMQQADIPETITVLFSIQAGVAEFQMAGKSAGDTVNYGEHCSHRVIKPYEQMNQMFGRVERSNFGWSLHRIELDYAENLAYDCGISDDVPLPLIISHVSRVVAKHRRIDMD</sequence>
<accession>A0ACB7RU31</accession>
<name>A0ACB7RU31_HYAAI</name>
<comment type="caution">
    <text evidence="1">The sequence shown here is derived from an EMBL/GenBank/DDBJ whole genome shotgun (WGS) entry which is preliminary data.</text>
</comment>
<dbReference type="Proteomes" id="UP000821845">
    <property type="component" value="Chromosome 7"/>
</dbReference>
<dbReference type="EMBL" id="CM023487">
    <property type="protein sequence ID" value="KAH6925317.1"/>
    <property type="molecule type" value="Genomic_DNA"/>
</dbReference>
<reference evidence="1" key="1">
    <citation type="submission" date="2020-05" db="EMBL/GenBank/DDBJ databases">
        <title>Large-scale comparative analyses of tick genomes elucidate their genetic diversity and vector capacities.</title>
        <authorList>
            <person name="Jia N."/>
            <person name="Wang J."/>
            <person name="Shi W."/>
            <person name="Du L."/>
            <person name="Sun Y."/>
            <person name="Zhan W."/>
            <person name="Jiang J."/>
            <person name="Wang Q."/>
            <person name="Zhang B."/>
            <person name="Ji P."/>
            <person name="Sakyi L.B."/>
            <person name="Cui X."/>
            <person name="Yuan T."/>
            <person name="Jiang B."/>
            <person name="Yang W."/>
            <person name="Lam T.T.-Y."/>
            <person name="Chang Q."/>
            <person name="Ding S."/>
            <person name="Wang X."/>
            <person name="Zhu J."/>
            <person name="Ruan X."/>
            <person name="Zhao L."/>
            <person name="Wei J."/>
            <person name="Que T."/>
            <person name="Du C."/>
            <person name="Cheng J."/>
            <person name="Dai P."/>
            <person name="Han X."/>
            <person name="Huang E."/>
            <person name="Gao Y."/>
            <person name="Liu J."/>
            <person name="Shao H."/>
            <person name="Ye R."/>
            <person name="Li L."/>
            <person name="Wei W."/>
            <person name="Wang X."/>
            <person name="Wang C."/>
            <person name="Yang T."/>
            <person name="Huo Q."/>
            <person name="Li W."/>
            <person name="Guo W."/>
            <person name="Chen H."/>
            <person name="Zhou L."/>
            <person name="Ni X."/>
            <person name="Tian J."/>
            <person name="Zhou Y."/>
            <person name="Sheng Y."/>
            <person name="Liu T."/>
            <person name="Pan Y."/>
            <person name="Xia L."/>
            <person name="Li J."/>
            <person name="Zhao F."/>
            <person name="Cao W."/>
        </authorList>
    </citation>
    <scope>NUCLEOTIDE SEQUENCE</scope>
    <source>
        <strain evidence="1">Hyas-2018</strain>
    </source>
</reference>
<proteinExistence type="predicted"/>
<evidence type="ECO:0000313" key="1">
    <source>
        <dbReference type="EMBL" id="KAH6925317.1"/>
    </source>
</evidence>